<reference evidence="2" key="3">
    <citation type="submission" date="2014-01" db="EMBL/GenBank/DDBJ databases">
        <title>Evolution of pathogenesis and genome organization in the Tremellales.</title>
        <authorList>
            <person name="Cuomo C."/>
            <person name="Litvintseva A."/>
            <person name="Heitman J."/>
            <person name="Chen Y."/>
            <person name="Sun S."/>
            <person name="Springer D."/>
            <person name="Dromer F."/>
            <person name="Young S."/>
            <person name="Zeng Q."/>
            <person name="Chapman S."/>
            <person name="Gujja S."/>
            <person name="Saif S."/>
            <person name="Birren B."/>
        </authorList>
    </citation>
    <scope>NUCLEOTIDE SEQUENCE</scope>
    <source>
        <strain evidence="2">CBS 10118</strain>
    </source>
</reference>
<gene>
    <name evidence="2" type="ORF">I302_06959</name>
    <name evidence="3" type="ORF">I302_107305</name>
</gene>
<evidence type="ECO:0000259" key="1">
    <source>
        <dbReference type="PROSITE" id="PS50181"/>
    </source>
</evidence>
<dbReference type="InterPro" id="IPR036047">
    <property type="entry name" value="F-box-like_dom_sf"/>
</dbReference>
<evidence type="ECO:0000313" key="2">
    <source>
        <dbReference type="EMBL" id="OCF23973.1"/>
    </source>
</evidence>
<dbReference type="InterPro" id="IPR001810">
    <property type="entry name" value="F-box_dom"/>
</dbReference>
<dbReference type="EMBL" id="CP144546">
    <property type="protein sequence ID" value="WVW85267.1"/>
    <property type="molecule type" value="Genomic_DNA"/>
</dbReference>
<keyword evidence="4" id="KW-1185">Reference proteome</keyword>
<dbReference type="Pfam" id="PF12937">
    <property type="entry name" value="F-box-like"/>
    <property type="match status" value="1"/>
</dbReference>
<evidence type="ECO:0000313" key="3">
    <source>
        <dbReference type="EMBL" id="WVW85267.1"/>
    </source>
</evidence>
<dbReference type="AlphaFoldDB" id="A0A1B9FYX1"/>
<dbReference type="KEGG" id="kbi:30211358"/>
<sequence>MLRPGEAILQEIFSLLSPKDILSCSATCKRFNGIITSSSPLQLILYRKYLQVPPPSLHAQEQTLRSGASANQELTRIIETERNLQNLQPRYDSFTLPSKQKILAVGEGCIVTQHLVNTEKVEGSTVLPTNSKSSPDLTIWSRSPITGDEQQLRWTHKELQLPVSFEEEGIAVDVREGFIAVIETRNKRKRWNGNEIKIWLFLLFNEDVLAEHVYEKPLEVELGSPNIYSPAEITFIPGGRLEIRWDFPNSVQILDPKCRGDIKTLRFPFDETFDAPRDLVYVGEELMITHVTIPGFFEPATSGYILIYDLTNIPSMIPHNSVTQPDLVLCLPHFPTNISHFAQLSSETPSYGEHSEYCIDHDLTHISSSLSLDGLVHVGTPVRPSHDSTDSPSYTMALTLSRCDIRRLMNLSSATSNDPPDTELDRSDPLSDMFGLFGQFTYFKWDEWQDKCFIDLKKRGNILLNVKQSRKSWAWGPRELSMLIECHEALPQDHLSPSSDSKESQWGLSFEYNRIDLETAHSNHLGKALGGLGDILPCTVDARPDGQPSDYRRETVRMTKGDHRSYSLGSMKGWIPLDDDKRDPDHICFDGRMVAYQNSVTDEVNVWDFGAGDAN</sequence>
<feature type="domain" description="F-box" evidence="1">
    <location>
        <begin position="1"/>
        <end position="49"/>
    </location>
</feature>
<dbReference type="CDD" id="cd09917">
    <property type="entry name" value="F-box_SF"/>
    <property type="match status" value="1"/>
</dbReference>
<name>A0A1B9FYX1_9TREE</name>
<dbReference type="Gene3D" id="1.20.1280.50">
    <property type="match status" value="1"/>
</dbReference>
<accession>A0A1B9FYX1</accession>
<dbReference type="RefSeq" id="XP_019045043.1">
    <property type="nucleotide sequence ID" value="XM_019193566.1"/>
</dbReference>
<organism evidence="2">
    <name type="scientific">Kwoniella bestiolae CBS 10118</name>
    <dbReference type="NCBI Taxonomy" id="1296100"/>
    <lineage>
        <taxon>Eukaryota</taxon>
        <taxon>Fungi</taxon>
        <taxon>Dikarya</taxon>
        <taxon>Basidiomycota</taxon>
        <taxon>Agaricomycotina</taxon>
        <taxon>Tremellomycetes</taxon>
        <taxon>Tremellales</taxon>
        <taxon>Cryptococcaceae</taxon>
        <taxon>Kwoniella</taxon>
    </lineage>
</organism>
<proteinExistence type="predicted"/>
<dbReference type="EMBL" id="KI894023">
    <property type="protein sequence ID" value="OCF23973.1"/>
    <property type="molecule type" value="Genomic_DNA"/>
</dbReference>
<dbReference type="SUPFAM" id="SSF81383">
    <property type="entry name" value="F-box domain"/>
    <property type="match status" value="1"/>
</dbReference>
<dbReference type="VEuPathDB" id="FungiDB:I302_06959"/>
<evidence type="ECO:0000313" key="4">
    <source>
        <dbReference type="Proteomes" id="UP000092730"/>
    </source>
</evidence>
<dbReference type="Proteomes" id="UP000092730">
    <property type="component" value="Chromosome 6"/>
</dbReference>
<dbReference type="SMART" id="SM00256">
    <property type="entry name" value="FBOX"/>
    <property type="match status" value="1"/>
</dbReference>
<reference evidence="3" key="4">
    <citation type="submission" date="2024-02" db="EMBL/GenBank/DDBJ databases">
        <title>Comparative genomics of Cryptococcus and Kwoniella reveals pathogenesis evolution and contrasting modes of karyotype evolution via chromosome fusion or intercentromeric recombination.</title>
        <authorList>
            <person name="Coelho M.A."/>
            <person name="David-Palma M."/>
            <person name="Shea T."/>
            <person name="Bowers K."/>
            <person name="McGinley-Smith S."/>
            <person name="Mohammad A.W."/>
            <person name="Gnirke A."/>
            <person name="Yurkov A.M."/>
            <person name="Nowrousian M."/>
            <person name="Sun S."/>
            <person name="Cuomo C.A."/>
            <person name="Heitman J."/>
        </authorList>
    </citation>
    <scope>NUCLEOTIDE SEQUENCE</scope>
    <source>
        <strain evidence="3">CBS 10118</strain>
    </source>
</reference>
<dbReference type="OrthoDB" id="2566656at2759"/>
<dbReference type="GeneID" id="30211358"/>
<reference evidence="3" key="2">
    <citation type="submission" date="2013-07" db="EMBL/GenBank/DDBJ databases">
        <authorList>
            <consortium name="The Broad Institute Genome Sequencing Platform"/>
            <person name="Cuomo C."/>
            <person name="Litvintseva A."/>
            <person name="Chen Y."/>
            <person name="Heitman J."/>
            <person name="Sun S."/>
            <person name="Springer D."/>
            <person name="Dromer F."/>
            <person name="Young S.K."/>
            <person name="Zeng Q."/>
            <person name="Gargeya S."/>
            <person name="Fitzgerald M."/>
            <person name="Abouelleil A."/>
            <person name="Alvarado L."/>
            <person name="Berlin A.M."/>
            <person name="Chapman S.B."/>
            <person name="Dewar J."/>
            <person name="Goldberg J."/>
            <person name="Griggs A."/>
            <person name="Gujja S."/>
            <person name="Hansen M."/>
            <person name="Howarth C."/>
            <person name="Imamovic A."/>
            <person name="Larimer J."/>
            <person name="McCowan C."/>
            <person name="Murphy C."/>
            <person name="Pearson M."/>
            <person name="Priest M."/>
            <person name="Roberts A."/>
            <person name="Saif S."/>
            <person name="Shea T."/>
            <person name="Sykes S."/>
            <person name="Wortman J."/>
            <person name="Nusbaum C."/>
            <person name="Birren B."/>
        </authorList>
    </citation>
    <scope>NUCLEOTIDE SEQUENCE</scope>
    <source>
        <strain evidence="3">CBS 10118</strain>
    </source>
</reference>
<protein>
    <recommendedName>
        <fullName evidence="1">F-box domain-containing protein</fullName>
    </recommendedName>
</protein>
<reference evidence="2" key="1">
    <citation type="submission" date="2013-07" db="EMBL/GenBank/DDBJ databases">
        <title>The Genome Sequence of Cryptococcus bestiolae CBS10118.</title>
        <authorList>
            <consortium name="The Broad Institute Genome Sequencing Platform"/>
            <person name="Cuomo C."/>
            <person name="Litvintseva A."/>
            <person name="Chen Y."/>
            <person name="Heitman J."/>
            <person name="Sun S."/>
            <person name="Springer D."/>
            <person name="Dromer F."/>
            <person name="Young S.K."/>
            <person name="Zeng Q."/>
            <person name="Gargeya S."/>
            <person name="Fitzgerald M."/>
            <person name="Abouelleil A."/>
            <person name="Alvarado L."/>
            <person name="Berlin A.M."/>
            <person name="Chapman S.B."/>
            <person name="Dewar J."/>
            <person name="Goldberg J."/>
            <person name="Griggs A."/>
            <person name="Gujja S."/>
            <person name="Hansen M."/>
            <person name="Howarth C."/>
            <person name="Imamovic A."/>
            <person name="Larimer J."/>
            <person name="McCowan C."/>
            <person name="Murphy C."/>
            <person name="Pearson M."/>
            <person name="Priest M."/>
            <person name="Roberts A."/>
            <person name="Saif S."/>
            <person name="Shea T."/>
            <person name="Sykes S."/>
            <person name="Wortman J."/>
            <person name="Nusbaum C."/>
            <person name="Birren B."/>
        </authorList>
    </citation>
    <scope>NUCLEOTIDE SEQUENCE [LARGE SCALE GENOMIC DNA]</scope>
    <source>
        <strain evidence="2">CBS 10118</strain>
    </source>
</reference>
<dbReference type="PROSITE" id="PS50181">
    <property type="entry name" value="FBOX"/>
    <property type="match status" value="1"/>
</dbReference>